<keyword evidence="4" id="KW-1185">Reference proteome</keyword>
<dbReference type="Proteomes" id="UP000094828">
    <property type="component" value="Unassembled WGS sequence"/>
</dbReference>
<evidence type="ECO:0000313" key="4">
    <source>
        <dbReference type="Proteomes" id="UP000094828"/>
    </source>
</evidence>
<dbReference type="EMBL" id="LYDR01000110">
    <property type="protein sequence ID" value="ODA30341.1"/>
    <property type="molecule type" value="Genomic_DNA"/>
</dbReference>
<comment type="caution">
    <text evidence="3">The sequence shown here is derived from an EMBL/GenBank/DDBJ whole genome shotgun (WGS) entry which is preliminary data.</text>
</comment>
<dbReference type="PROSITE" id="PS00018">
    <property type="entry name" value="EF_HAND_1"/>
    <property type="match status" value="1"/>
</dbReference>
<evidence type="ECO:0008006" key="5">
    <source>
        <dbReference type="Google" id="ProtNLM"/>
    </source>
</evidence>
<keyword evidence="2" id="KW-0472">Membrane</keyword>
<name>A0A1C3EAR7_9PLAN</name>
<organism evidence="3 4">
    <name type="scientific">Planctopirus hydrillae</name>
    <dbReference type="NCBI Taxonomy" id="1841610"/>
    <lineage>
        <taxon>Bacteria</taxon>
        <taxon>Pseudomonadati</taxon>
        <taxon>Planctomycetota</taxon>
        <taxon>Planctomycetia</taxon>
        <taxon>Planctomycetales</taxon>
        <taxon>Planctomycetaceae</taxon>
        <taxon>Planctopirus</taxon>
    </lineage>
</organism>
<keyword evidence="2" id="KW-0812">Transmembrane</keyword>
<evidence type="ECO:0000256" key="2">
    <source>
        <dbReference type="SAM" id="Phobius"/>
    </source>
</evidence>
<evidence type="ECO:0000256" key="1">
    <source>
        <dbReference type="SAM" id="MobiDB-lite"/>
    </source>
</evidence>
<feature type="transmembrane region" description="Helical" evidence="2">
    <location>
        <begin position="44"/>
        <end position="66"/>
    </location>
</feature>
<feature type="region of interest" description="Disordered" evidence="1">
    <location>
        <begin position="1226"/>
        <end position="1246"/>
    </location>
</feature>
<gene>
    <name evidence="3" type="ORF">A6X21_00185</name>
</gene>
<protein>
    <recommendedName>
        <fullName evidence="5">EF-hand domain-containing protein</fullName>
    </recommendedName>
</protein>
<accession>A0A1C3EAR7</accession>
<keyword evidence="2" id="KW-1133">Transmembrane helix</keyword>
<reference evidence="3 4" key="1">
    <citation type="submission" date="2016-05" db="EMBL/GenBank/DDBJ databases">
        <title>Genomic and physiological characterization of Planctopirus sp. isolated from fresh water lake.</title>
        <authorList>
            <person name="Subhash Y."/>
            <person name="Ramana C."/>
        </authorList>
    </citation>
    <scope>NUCLEOTIDE SEQUENCE [LARGE SCALE GENOMIC DNA]</scope>
    <source>
        <strain evidence="3 4">JC280</strain>
    </source>
</reference>
<dbReference type="InterPro" id="IPR018247">
    <property type="entry name" value="EF_Hand_1_Ca_BS"/>
</dbReference>
<proteinExistence type="predicted"/>
<sequence length="1610" mass="176570">MPLPILAGENIMKNMIHAKSAQQVFRPGKDRKPKIAADPRQGSTLLIVLVLLGLLSILGVIFFTFARQEQSNAEYFSEAAKAPQELGLTGEVLFDFALEQIVVGTRPEYRSSALWSSTHSMVTNAMGNVQRVDSAGTGRVVYQYPDRHPFDGGSMRLSWNAGTLVIDDYLIADVAAPVRVSNFNLLAGTGDRINVSTGATVSTITAGQTEYNPLSLNVSPAANNWRSADPLLLPRRGGDYTAPDINTAFLAYRGYIPHPTNPALSVPVIVPSYHRPQYMRRPGTNDPLLATDPAGQRWYDYSGWGSRSLRPHPDHRIQVQGSPAVSRFLTNAEAASPSLNPPMTQGFPMQPMDGTYTTSVPVFKTGRQGIWERIATSSGTFLTDAATYEYDVDNDQDGIPEGIWLDLDYPVQEDANGNPFVPLFSATIYDLDSLINLNVHGNLALNQALGVPALGTNPNGATGAVPAGILGAAASLEFFSRSNQGLGPAEVNPSWVFNSRPGTADVAGGVDWSPYTQMFTTQPASYPGPTTNPPITSVVNTWKEASNMELAMILLGRVKFSAPSVIETIYPGRHGEQSLLQSVATGTGTVLPRAGLTNSDDNNDSANGGTGYPTSWPYPVAANVLNSTFAWPLDFMGVGSYVLSTNVKNLDLFNNQFRFSRMVGQDTNSFVKWNTTNAPRLAGVFTLGDDPYETAYYRDTPDLNDSLFDAFDSAVLQMRQAKATEFNVSTRLTDLAPFNLNTGNSTRADDIRTKLTTVSSDRKQFSWPRSINRSWEYTASGGRYVFPPQFGAVALYSAADPLRGPVRKWLEIIENDNNTARIHRRIPLNSVIDGTAASPSVRPLVQHEVNAGANIATSTQERQARLDRQRLARDIYVLLYLFGGAADNLNAATQPASALYSPDQLREMAQFAVNYVDAMDRDEVITRFVYDIDLSDGWNVDDANLPTSATVSGSSVYAQVYGIERQRLAINEVLAIKANKVEDASMVPVDHQATQWDDTTDQYLMYIELANTGHDNIDFTNGDYQIVVQPRIAMTLPDLSKARALTMQLGTIAPNGRYTIGGTSFDVGASAQPTDMQSVMKVDFEWTSGTPDFTINRTWIAPRNGVLDLDVVRRESTNGTTHRLMAGDANEYGAVTAGIRLLEDSMITNANDPLDVILYRRQYLGRTRPADATAATDNEWVEVDRLRVTGLREFDLQPSTAYPNIDTELNKLRSFERNQPLDATAASLTQHPDGTPPTPPDGTETAPLDPYVNSIGAANPGALVTWTALQRHFDRDLANMGELFLIPLFGPKHLTLRLVDTRKSYAAGQQNLEEQYDSNNDGAIDFIEYSRTAGAKFLAPLYQSPVSTTPPAGNNHNRWHRVLELLEVPSRVNKNLSNETAMNSINRVPGKLNPNTIRHPEVLAAWLDDERVVNVDLTTNVSAPPLNTIDGLDWWNEFLFNRDYSEADPWYGDLGQQFGLPGLPGSRPFRSFSATPTVGGGNPALPSLIRSVDPLDQNTRLLFEVGSDTDHSNGALDPMTRERLIAKMSQNATTRSNTFVVFLTCKFFRATYDTANGNAVRIGAPLNDLYEPEFRGAYVVDRSKLEAAYDASQGTFDFRKFIEAGQVLEK</sequence>
<evidence type="ECO:0000313" key="3">
    <source>
        <dbReference type="EMBL" id="ODA30341.1"/>
    </source>
</evidence>